<protein>
    <submittedName>
        <fullName evidence="2">Uncharacterized protein</fullName>
    </submittedName>
</protein>
<sequence>MPKDKPDEPPTIDDAIQSWVDKFNKIQGWKSIEAPQSKDGKRYHSPLHRFEEATSKAQADALEATKAKRKAAEKVKKLEKLIAKLPDGDKKHQAEEALEQAQERLADATASLSTATAEIVRSTRVLRQLTEVEKDLDEDLKKVSERIASLQDALGKQNGAPLSGMSKEDKELEFKIVQQMRDGVARNIDRARDETFKINKNVDGQEIERRYAVICSEEYKILHAMLDEAMLMCLTSDIEGAKAAIHSTSDQLALFRTARTGARIIEQSDNFDSRLSNPLGAVSSTVGSLRHDGFTTTADELEAEAHRIRAGIKQVQSLSADTLVERFGDEVTQLAKRAERQIERARECKTLITQIDPALRTLRVMDANDQADGFDSDYSAAMQERTPLQRRSRLEKLAKNTEIAIKEVRASQTSDAKIDTKALQQKLLTLQIAYADLFKTDRKGNVRMQKDSQTRELKGVKKDSKIPREAIDEIEMKLRAAQQLLETDSIDALKTAQDYLASIETYETSVTENSDQFKQAAETLKTLKDKIAGLKSKYGAYEPSRTLELEREVEQFEVKYKAMDPKVARRISSTLYQRMAELKADIRKCAAKYKEVEKSAKKVDGKLKSLSKVMQNFTIDDLKLSGYYGKYVAELAQARSTAEERDLRSLNRADTQILDLRTTVDTAISTAQKRLFEGSRDKLDGQELQVWTALKSDAVDGQNKQTELEQKKKEFEAKYKTVKARFKTIQKNYKNLKLDTSDVDLAVQEISSLEAETKASKEYAGALKRLEELEKDADNYEITSAEMDRFKKLAIDAAATECVTKIRNFRNKVETFDGEIKKIGKIDEIELDDQGTVMSENDVKAYLASVAAFIHADDLTRLETNAKKMDEELEKKGGDPRKPREAALGAVRNLMRALNVGGPLAHFRQQPFTSGNPDLDAAVASLPRLEIKLLTAISD</sequence>
<geneLocation type="plasmid" evidence="2 3">
    <name>unnamed2</name>
</geneLocation>
<evidence type="ECO:0000313" key="2">
    <source>
        <dbReference type="EMBL" id="QDY70782.1"/>
    </source>
</evidence>
<accession>A0A5B8IX95</accession>
<proteinExistence type="predicted"/>
<dbReference type="Proteomes" id="UP000318483">
    <property type="component" value="Plasmid unnamed2"/>
</dbReference>
<keyword evidence="1" id="KW-0175">Coiled coil</keyword>
<dbReference type="EMBL" id="CP042263">
    <property type="protein sequence ID" value="QDY70782.1"/>
    <property type="molecule type" value="Genomic_DNA"/>
</dbReference>
<name>A0A5B8IX95_9RHOB</name>
<evidence type="ECO:0000313" key="3">
    <source>
        <dbReference type="Proteomes" id="UP000318483"/>
    </source>
</evidence>
<keyword evidence="2" id="KW-0614">Plasmid</keyword>
<gene>
    <name evidence="2" type="ORF">FPZ52_13795</name>
</gene>
<keyword evidence="3" id="KW-1185">Reference proteome</keyword>
<feature type="coiled-coil region" evidence="1">
    <location>
        <begin position="756"/>
        <end position="783"/>
    </location>
</feature>
<reference evidence="2 3" key="1">
    <citation type="submission" date="2019-07" db="EMBL/GenBank/DDBJ databases">
        <title>Litoreibacter alkalisoli sp. nov., isolated from saline-alkaline soil.</title>
        <authorList>
            <person name="Wang S."/>
            <person name="Xu L."/>
            <person name="Xing Y.-T."/>
            <person name="Sun J.-Q."/>
        </authorList>
    </citation>
    <scope>NUCLEOTIDE SEQUENCE [LARGE SCALE GENOMIC DNA]</scope>
    <source>
        <strain evidence="2 3">LN3S51</strain>
        <plasmid evidence="2 3">unnamed2</plasmid>
    </source>
</reference>
<dbReference type="RefSeq" id="WP_146366198.1">
    <property type="nucleotide sequence ID" value="NZ_CP042263.1"/>
</dbReference>
<evidence type="ECO:0000256" key="1">
    <source>
        <dbReference type="SAM" id="Coils"/>
    </source>
</evidence>
<feature type="coiled-coil region" evidence="1">
    <location>
        <begin position="61"/>
        <end position="153"/>
    </location>
</feature>
<dbReference type="AlphaFoldDB" id="A0A5B8IX95"/>
<organism evidence="2 3">
    <name type="scientific">Qingshengfaniella alkalisoli</name>
    <dbReference type="NCBI Taxonomy" id="2599296"/>
    <lineage>
        <taxon>Bacteria</taxon>
        <taxon>Pseudomonadati</taxon>
        <taxon>Pseudomonadota</taxon>
        <taxon>Alphaproteobacteria</taxon>
        <taxon>Rhodobacterales</taxon>
        <taxon>Paracoccaceae</taxon>
        <taxon>Qingshengfaniella</taxon>
    </lineage>
</organism>
<dbReference type="OrthoDB" id="7798887at2"/>
<dbReference type="KEGG" id="lit:FPZ52_13795"/>
<feature type="coiled-coil region" evidence="1">
    <location>
        <begin position="698"/>
        <end position="732"/>
    </location>
</feature>